<feature type="domain" description="RRM" evidence="4">
    <location>
        <begin position="29"/>
        <end position="116"/>
    </location>
</feature>
<dbReference type="OMA" id="PRAHEWS"/>
<evidence type="ECO:0000256" key="1">
    <source>
        <dbReference type="ARBA" id="ARBA00022884"/>
    </source>
</evidence>
<evidence type="ECO:0000313" key="5">
    <source>
        <dbReference type="EMBL" id="EUB57017.1"/>
    </source>
</evidence>
<dbReference type="Pfam" id="PF00076">
    <property type="entry name" value="RRM_1"/>
    <property type="match status" value="2"/>
</dbReference>
<dbReference type="Gene3D" id="3.30.70.330">
    <property type="match status" value="2"/>
</dbReference>
<dbReference type="InterPro" id="IPR035979">
    <property type="entry name" value="RBD_domain_sf"/>
</dbReference>
<dbReference type="InterPro" id="IPR012677">
    <property type="entry name" value="Nucleotide-bd_a/b_plait_sf"/>
</dbReference>
<dbReference type="SMART" id="SM00360">
    <property type="entry name" value="RRM"/>
    <property type="match status" value="2"/>
</dbReference>
<dbReference type="GeneID" id="36343808"/>
<dbReference type="OrthoDB" id="339151at2759"/>
<evidence type="ECO:0000313" key="6">
    <source>
        <dbReference type="Proteomes" id="UP000019149"/>
    </source>
</evidence>
<dbReference type="AlphaFoldDB" id="W6UFZ7"/>
<accession>W6UFZ7</accession>
<reference evidence="5 6" key="1">
    <citation type="journal article" date="2013" name="Nat. Genet.">
        <title>The genome of the hydatid tapeworm Echinococcus granulosus.</title>
        <authorList>
            <person name="Zheng H."/>
            <person name="Zhang W."/>
            <person name="Zhang L."/>
            <person name="Zhang Z."/>
            <person name="Li J."/>
            <person name="Lu G."/>
            <person name="Zhu Y."/>
            <person name="Wang Y."/>
            <person name="Huang Y."/>
            <person name="Liu J."/>
            <person name="Kang H."/>
            <person name="Chen J."/>
            <person name="Wang L."/>
            <person name="Chen A."/>
            <person name="Yu S."/>
            <person name="Gao Z."/>
            <person name="Jin L."/>
            <person name="Gu W."/>
            <person name="Wang Z."/>
            <person name="Zhao L."/>
            <person name="Shi B."/>
            <person name="Wen H."/>
            <person name="Lin R."/>
            <person name="Jones M.K."/>
            <person name="Brejova B."/>
            <person name="Vinar T."/>
            <person name="Zhao G."/>
            <person name="McManus D.P."/>
            <person name="Chen Z."/>
            <person name="Zhou Y."/>
            <person name="Wang S."/>
        </authorList>
    </citation>
    <scope>NUCLEOTIDE SEQUENCE [LARGE SCALE GENOMIC DNA]</scope>
</reference>
<dbReference type="RefSeq" id="XP_024348213.1">
    <property type="nucleotide sequence ID" value="XM_024497342.1"/>
</dbReference>
<dbReference type="CTD" id="36343808"/>
<proteinExistence type="predicted"/>
<dbReference type="CDD" id="cd00590">
    <property type="entry name" value="RRM_SF"/>
    <property type="match status" value="1"/>
</dbReference>
<evidence type="ECO:0000256" key="2">
    <source>
        <dbReference type="PROSITE-ProRule" id="PRU00176"/>
    </source>
</evidence>
<dbReference type="PANTHER" id="PTHR48025">
    <property type="entry name" value="OS02G0815200 PROTEIN"/>
    <property type="match status" value="1"/>
</dbReference>
<sequence length="233" mass="26094">MHFFKGEDDKVGSKDKAVGTSDGRKVDALRLFIANLDRWTTQQDLKEYFSRYGSITGLNLIRERESGMPRGIAFVKMATPQEVKAILKACPHYLRGRSIVVRPAYSRDSRRKVANSSNAKTNHQLVVHDLPPQLSKENILELFGGFGSITNIRIDQTIGKAFVNFSTAVALQLAIAATPPRLKGVSLHVSLPRAHEWSAFNVLVPVVYESAQDKHRIDSEPKCKYMYSSNHNV</sequence>
<feature type="region of interest" description="Disordered" evidence="3">
    <location>
        <begin position="1"/>
        <end position="20"/>
    </location>
</feature>
<dbReference type="PANTHER" id="PTHR48025:SF1">
    <property type="entry name" value="RRM DOMAIN-CONTAINING PROTEIN"/>
    <property type="match status" value="1"/>
</dbReference>
<dbReference type="KEGG" id="egl:EGR_08093"/>
<dbReference type="STRING" id="6210.W6UFZ7"/>
<dbReference type="Proteomes" id="UP000019149">
    <property type="component" value="Unassembled WGS sequence"/>
</dbReference>
<protein>
    <submittedName>
        <fullName evidence="5">DAZ-associated protein</fullName>
    </submittedName>
</protein>
<name>W6UFZ7_ECHGR</name>
<dbReference type="EMBL" id="APAU02000096">
    <property type="protein sequence ID" value="EUB57017.1"/>
    <property type="molecule type" value="Genomic_DNA"/>
</dbReference>
<evidence type="ECO:0000256" key="3">
    <source>
        <dbReference type="SAM" id="MobiDB-lite"/>
    </source>
</evidence>
<feature type="domain" description="RRM" evidence="4">
    <location>
        <begin position="123"/>
        <end position="194"/>
    </location>
</feature>
<keyword evidence="1 2" id="KW-0694">RNA-binding</keyword>
<dbReference type="GO" id="GO:0003729">
    <property type="term" value="F:mRNA binding"/>
    <property type="evidence" value="ECO:0007669"/>
    <property type="project" value="TreeGrafter"/>
</dbReference>
<comment type="caution">
    <text evidence="5">The sequence shown here is derived from an EMBL/GenBank/DDBJ whole genome shotgun (WGS) entry which is preliminary data.</text>
</comment>
<evidence type="ECO:0000259" key="4">
    <source>
        <dbReference type="PROSITE" id="PS50102"/>
    </source>
</evidence>
<keyword evidence="6" id="KW-1185">Reference proteome</keyword>
<gene>
    <name evidence="5" type="ORF">EGR_08093</name>
</gene>
<dbReference type="PROSITE" id="PS50102">
    <property type="entry name" value="RRM"/>
    <property type="match status" value="2"/>
</dbReference>
<dbReference type="InterPro" id="IPR000504">
    <property type="entry name" value="RRM_dom"/>
</dbReference>
<dbReference type="InterPro" id="IPR050502">
    <property type="entry name" value="Euk_RNA-bind_prot"/>
</dbReference>
<organism evidence="5 6">
    <name type="scientific">Echinococcus granulosus</name>
    <name type="common">Hydatid tapeworm</name>
    <dbReference type="NCBI Taxonomy" id="6210"/>
    <lineage>
        <taxon>Eukaryota</taxon>
        <taxon>Metazoa</taxon>
        <taxon>Spiralia</taxon>
        <taxon>Lophotrochozoa</taxon>
        <taxon>Platyhelminthes</taxon>
        <taxon>Cestoda</taxon>
        <taxon>Eucestoda</taxon>
        <taxon>Cyclophyllidea</taxon>
        <taxon>Taeniidae</taxon>
        <taxon>Echinococcus</taxon>
        <taxon>Echinococcus granulosus group</taxon>
    </lineage>
</organism>
<dbReference type="SUPFAM" id="SSF54928">
    <property type="entry name" value="RNA-binding domain, RBD"/>
    <property type="match status" value="2"/>
</dbReference>